<keyword evidence="1 4" id="KW-0732">Signal</keyword>
<feature type="compositionally biased region" description="Basic and acidic residues" evidence="3">
    <location>
        <begin position="383"/>
        <end position="406"/>
    </location>
</feature>
<keyword evidence="8" id="KW-1185">Reference proteome</keyword>
<evidence type="ECO:0000256" key="4">
    <source>
        <dbReference type="SAM" id="SignalP"/>
    </source>
</evidence>
<evidence type="ECO:0000256" key="2">
    <source>
        <dbReference type="SAM" id="Coils"/>
    </source>
</evidence>
<gene>
    <name evidence="7" type="ORF">HMPREF1983_00603</name>
</gene>
<dbReference type="AlphaFoldDB" id="U2QSF2"/>
<evidence type="ECO:0000259" key="6">
    <source>
        <dbReference type="Pfam" id="PF07564"/>
    </source>
</evidence>
<dbReference type="Pfam" id="PF07564">
    <property type="entry name" value="DUF1542"/>
    <property type="match status" value="1"/>
</dbReference>
<sequence length="458" mass="51556">MQNKEKFSIRKYKIGVASVLVGLGVAIGGSMAVAQAANTTDTPAQSKAKDNKDSEVHGKALRSIITDKERELGSNVNLSEKELEEAKAQVATKANKAIDKLERSSSDTDVEVEKIKAELKADLAKINPVGKELVFKELDDISDNLVKKIFDNKKIEANKSKSLVDEIIKLVEEKKAEINKLAKNADTSAEADRLQNEIDKIENTVIKRAAQIEVELLQADKLAQLKANNHLSKSELNEANKSVEYETKEPTEKIDKVSEENIDYDIEKIKEDFLKKLAEINPLGVDKYLEEINKEKNRLLQAIKDNKNLSDAEKGQFKGKVEDELKRLFDEINDIAKKADTARPKYTPEQIKKEQQKVYEVYLKALKFIGENDITLESANKQAEIDKANATEDSKNEASSKLEEKTQQIYENINKQTDPDKLKKVVEQGKKDIADIKVKEDKKEQKPDTPKPDMPKPD</sequence>
<dbReference type="NCBIfam" id="TIGR01168">
    <property type="entry name" value="YSIRK_signal"/>
    <property type="match status" value="1"/>
</dbReference>
<dbReference type="Proteomes" id="UP000016637">
    <property type="component" value="Unassembled WGS sequence"/>
</dbReference>
<feature type="region of interest" description="Disordered" evidence="3">
    <location>
        <begin position="383"/>
        <end position="458"/>
    </location>
</feature>
<evidence type="ECO:0000313" key="8">
    <source>
        <dbReference type="Proteomes" id="UP000016637"/>
    </source>
</evidence>
<name>U2QSF2_9BACL</name>
<feature type="signal peptide" evidence="4">
    <location>
        <begin position="1"/>
        <end position="36"/>
    </location>
</feature>
<feature type="domain" description="YSIRK Gram-positive signal peptide" evidence="5">
    <location>
        <begin position="3"/>
        <end position="22"/>
    </location>
</feature>
<proteinExistence type="predicted"/>
<dbReference type="Pfam" id="PF04650">
    <property type="entry name" value="YSIRK_signal"/>
    <property type="match status" value="1"/>
</dbReference>
<feature type="domain" description="DUF1542" evidence="6">
    <location>
        <begin position="372"/>
        <end position="439"/>
    </location>
</feature>
<feature type="compositionally biased region" description="Polar residues" evidence="3">
    <location>
        <begin position="36"/>
        <end position="45"/>
    </location>
</feature>
<feature type="coiled-coil region" evidence="2">
    <location>
        <begin position="164"/>
        <end position="242"/>
    </location>
</feature>
<feature type="non-terminal residue" evidence="7">
    <location>
        <position position="458"/>
    </location>
</feature>
<feature type="coiled-coil region" evidence="2">
    <location>
        <begin position="285"/>
        <end position="338"/>
    </location>
</feature>
<evidence type="ECO:0000313" key="7">
    <source>
        <dbReference type="EMBL" id="ERK59144.1"/>
    </source>
</evidence>
<accession>U2QSF2</accession>
<feature type="compositionally biased region" description="Basic and acidic residues" evidence="3">
    <location>
        <begin position="47"/>
        <end position="58"/>
    </location>
</feature>
<feature type="chain" id="PRO_5004633480" evidence="4">
    <location>
        <begin position="37"/>
        <end position="458"/>
    </location>
</feature>
<keyword evidence="2" id="KW-0175">Coiled coil</keyword>
<protein>
    <submittedName>
        <fullName evidence="7">Signal peptide protein, YSIRK family</fullName>
    </submittedName>
</protein>
<dbReference type="RefSeq" id="WP_021753211.1">
    <property type="nucleotide sequence ID" value="NZ_KI271851.1"/>
</dbReference>
<comment type="caution">
    <text evidence="7">The sequence shown here is derived from an EMBL/GenBank/DDBJ whole genome shotgun (WGS) entry which is preliminary data.</text>
</comment>
<organism evidence="7 8">
    <name type="scientific">Gemella bergeri ATCC 700627</name>
    <dbReference type="NCBI Taxonomy" id="1321820"/>
    <lineage>
        <taxon>Bacteria</taxon>
        <taxon>Bacillati</taxon>
        <taxon>Bacillota</taxon>
        <taxon>Bacilli</taxon>
        <taxon>Bacillales</taxon>
        <taxon>Gemellaceae</taxon>
        <taxon>Gemella</taxon>
    </lineage>
</organism>
<dbReference type="InterPro" id="IPR011439">
    <property type="entry name" value="DUF1542"/>
</dbReference>
<dbReference type="HOGENOM" id="CLU_597903_0_0_9"/>
<feature type="compositionally biased region" description="Basic and acidic residues" evidence="3">
    <location>
        <begin position="417"/>
        <end position="458"/>
    </location>
</feature>
<evidence type="ECO:0000256" key="3">
    <source>
        <dbReference type="SAM" id="MobiDB-lite"/>
    </source>
</evidence>
<dbReference type="EMBL" id="AWVP01000037">
    <property type="protein sequence ID" value="ERK59144.1"/>
    <property type="molecule type" value="Genomic_DNA"/>
</dbReference>
<evidence type="ECO:0000259" key="5">
    <source>
        <dbReference type="Pfam" id="PF04650"/>
    </source>
</evidence>
<evidence type="ECO:0000256" key="1">
    <source>
        <dbReference type="ARBA" id="ARBA00022729"/>
    </source>
</evidence>
<feature type="coiled-coil region" evidence="2">
    <location>
        <begin position="69"/>
        <end position="118"/>
    </location>
</feature>
<feature type="compositionally biased region" description="Polar residues" evidence="3">
    <location>
        <begin position="407"/>
        <end position="416"/>
    </location>
</feature>
<reference evidence="7 8" key="1">
    <citation type="submission" date="2013-08" db="EMBL/GenBank/DDBJ databases">
        <authorList>
            <person name="Weinstock G."/>
            <person name="Sodergren E."/>
            <person name="Wylie T."/>
            <person name="Fulton L."/>
            <person name="Fulton R."/>
            <person name="Fronick C."/>
            <person name="O'Laughlin M."/>
            <person name="Godfrey J."/>
            <person name="Miner T."/>
            <person name="Herter B."/>
            <person name="Appelbaum E."/>
            <person name="Cordes M."/>
            <person name="Lek S."/>
            <person name="Wollam A."/>
            <person name="Pepin K.H."/>
            <person name="Palsikar V.B."/>
            <person name="Mitreva M."/>
            <person name="Wilson R.K."/>
        </authorList>
    </citation>
    <scope>NUCLEOTIDE SEQUENCE [LARGE SCALE GENOMIC DNA]</scope>
    <source>
        <strain evidence="7 8">ATCC 700627</strain>
    </source>
</reference>
<dbReference type="InterPro" id="IPR005877">
    <property type="entry name" value="YSIRK_signal_dom"/>
</dbReference>
<feature type="region of interest" description="Disordered" evidence="3">
    <location>
        <begin position="35"/>
        <end position="59"/>
    </location>
</feature>